<evidence type="ECO:0000313" key="2">
    <source>
        <dbReference type="Proteomes" id="UP001178507"/>
    </source>
</evidence>
<comment type="caution">
    <text evidence="1">The sequence shown here is derived from an EMBL/GenBank/DDBJ whole genome shotgun (WGS) entry which is preliminary data.</text>
</comment>
<dbReference type="GO" id="GO:0007018">
    <property type="term" value="P:microtubule-based movement"/>
    <property type="evidence" value="ECO:0007669"/>
    <property type="project" value="InterPro"/>
</dbReference>
<reference evidence="1" key="1">
    <citation type="submission" date="2023-08" db="EMBL/GenBank/DDBJ databases">
        <authorList>
            <person name="Chen Y."/>
            <person name="Shah S."/>
            <person name="Dougan E. K."/>
            <person name="Thang M."/>
            <person name="Chan C."/>
        </authorList>
    </citation>
    <scope>NUCLEOTIDE SEQUENCE</scope>
</reference>
<dbReference type="Gene3D" id="1.20.920.20">
    <property type="match status" value="1"/>
</dbReference>
<dbReference type="Gene3D" id="3.40.50.300">
    <property type="entry name" value="P-loop containing nucleotide triphosphate hydrolases"/>
    <property type="match status" value="1"/>
</dbReference>
<dbReference type="InterPro" id="IPR027417">
    <property type="entry name" value="P-loop_NTPase"/>
</dbReference>
<name>A0AA36HX84_9DINO</name>
<organism evidence="1 2">
    <name type="scientific">Effrenium voratum</name>
    <dbReference type="NCBI Taxonomy" id="2562239"/>
    <lineage>
        <taxon>Eukaryota</taxon>
        <taxon>Sar</taxon>
        <taxon>Alveolata</taxon>
        <taxon>Dinophyceae</taxon>
        <taxon>Suessiales</taxon>
        <taxon>Symbiodiniaceae</taxon>
        <taxon>Effrenium</taxon>
    </lineage>
</organism>
<protein>
    <submittedName>
        <fullName evidence="1">Uncharacterized protein</fullName>
    </submittedName>
</protein>
<keyword evidence="2" id="KW-1185">Reference proteome</keyword>
<dbReference type="GO" id="GO:0045505">
    <property type="term" value="F:dynein intermediate chain binding"/>
    <property type="evidence" value="ECO:0007669"/>
    <property type="project" value="InterPro"/>
</dbReference>
<dbReference type="GO" id="GO:0051959">
    <property type="term" value="F:dynein light intermediate chain binding"/>
    <property type="evidence" value="ECO:0007669"/>
    <property type="project" value="InterPro"/>
</dbReference>
<dbReference type="Proteomes" id="UP001178507">
    <property type="component" value="Unassembled WGS sequence"/>
</dbReference>
<gene>
    <name evidence="1" type="ORF">EVOR1521_LOCUS5924</name>
</gene>
<evidence type="ECO:0000313" key="1">
    <source>
        <dbReference type="EMBL" id="CAJ1377007.1"/>
    </source>
</evidence>
<accession>A0AA36HX84</accession>
<dbReference type="GO" id="GO:0030286">
    <property type="term" value="C:dynein complex"/>
    <property type="evidence" value="ECO:0007669"/>
    <property type="project" value="InterPro"/>
</dbReference>
<sequence length="306" mass="34065">MATTRTIGTTTRRTPIQDMVYVDWQERVQSKGIDKTEEFKIETLLTSDVEVASWSGHGLPTDELYVHMLRDVQVELSYVIAEWRLPVHRSAAASRVFPRNGILGTRSARWPLCVDLQMQIVTWLKRKEEKAGTQYLTHQLEPNAKTMAQESTMYPRLCDKIEDGGLGFVEPAWAVCSPSAGAVETGRAVDADRRSASLSALKAALEDGVKGFDAELRQLWTRVLSEVAAVAKAIEKSKLEAMLAERKGHIESLERQYTMKARRGAEAALVAQFAASQKESRDEELLCTPRPAFKKTGAQACLEKLG</sequence>
<proteinExistence type="predicted"/>
<dbReference type="EMBL" id="CAUJNA010000437">
    <property type="protein sequence ID" value="CAJ1377007.1"/>
    <property type="molecule type" value="Genomic_DNA"/>
</dbReference>
<dbReference type="PANTHER" id="PTHR22878">
    <property type="entry name" value="DYNEIN HEAVY CHAIN 6, AXONEMAL-LIKE-RELATED"/>
    <property type="match status" value="1"/>
</dbReference>
<dbReference type="InterPro" id="IPR026983">
    <property type="entry name" value="DHC"/>
</dbReference>
<dbReference type="PANTHER" id="PTHR22878:SF63">
    <property type="entry name" value="DYNEIN AXONEMAL HEAVY CHAIN 10"/>
    <property type="match status" value="1"/>
</dbReference>
<dbReference type="AlphaFoldDB" id="A0AA36HX84"/>